<keyword evidence="2" id="KW-0858">Xylan degradation</keyword>
<feature type="chain" id="PRO_5047410433" evidence="8">
    <location>
        <begin position="24"/>
        <end position="477"/>
    </location>
</feature>
<name>A0ABT0C4D3_9BACT</name>
<evidence type="ECO:0000256" key="5">
    <source>
        <dbReference type="ARBA" id="ARBA00023277"/>
    </source>
</evidence>
<feature type="domain" description="Cellulose binding type IV" evidence="9">
    <location>
        <begin position="334"/>
        <end position="474"/>
    </location>
</feature>
<dbReference type="PANTHER" id="PTHR43772:SF2">
    <property type="entry name" value="PUTATIVE (AFU_ORTHOLOGUE AFUA_2G04480)-RELATED"/>
    <property type="match status" value="1"/>
</dbReference>
<keyword evidence="2" id="KW-0624">Polysaccharide degradation</keyword>
<sequence>MKTIRKSYLFGAIGGLCMLPVFMACNGKATDAQSEKQEGIWTEARPMNPIVPEGVYIADPEVRQMPDGRIYLYGSRDEPGNAWCSRSYNVLSTSDLVHWDVEQTSFATQGLGKQTDYTEEILYAPDCIYRDGLYYLYYCLADGGEGVAVSASPYGPFKDGAAIKGITGIDPSIFIDDDGQAYLFWGQAYAKGAKLSKDMRSIEGGIRDSLLTYEEHAFNEASSVRKRNGIYYYVYGGHQRHGESNCATLNYATATSPLGPYTFRGVIIDNWGSGRNLVNNHGCIVEINGQWYVAYHRPTHASSTMRKACLEPITFNEDGTIQEVEMTTQGIGGPISPLYRMEAFRACLLSGNVYPTVRRPLHDIPVEYLTGIQDGDYAYWKYYDFDQASVNHFICKTWDKNLDATIEIRLDTPDGELLGVCDVKPMDGETAYAIHETKVQPVKGIHALVLVFRAKNAADKGKDLLNLEWFSFTSANQ</sequence>
<reference evidence="10 11" key="1">
    <citation type="submission" date="2022-03" db="EMBL/GenBank/DDBJ databases">
        <title>Parabacteroides sp. nov. isolated from swine feces.</title>
        <authorList>
            <person name="Bak J.E."/>
        </authorList>
    </citation>
    <scope>NUCLEOTIDE SEQUENCE [LARGE SCALE GENOMIC DNA]</scope>
    <source>
        <strain evidence="10 11">AGMB00274</strain>
    </source>
</reference>
<protein>
    <submittedName>
        <fullName evidence="10">Family 43 glycosylhydrolase</fullName>
    </submittedName>
</protein>
<keyword evidence="3 8" id="KW-0732">Signal</keyword>
<dbReference type="RefSeq" id="WP_243326298.1">
    <property type="nucleotide sequence ID" value="NZ_JAKZMM010000045.1"/>
</dbReference>
<keyword evidence="4 7" id="KW-0378">Hydrolase</keyword>
<evidence type="ECO:0000313" key="10">
    <source>
        <dbReference type="EMBL" id="MCJ2381862.1"/>
    </source>
</evidence>
<dbReference type="PROSITE" id="PS51257">
    <property type="entry name" value="PROKAR_LIPOPROTEIN"/>
    <property type="match status" value="1"/>
</dbReference>
<dbReference type="CDD" id="cd04084">
    <property type="entry name" value="CBM6_xylanase-like"/>
    <property type="match status" value="1"/>
</dbReference>
<dbReference type="SMART" id="SM00606">
    <property type="entry name" value="CBD_IV"/>
    <property type="match status" value="1"/>
</dbReference>
<keyword evidence="11" id="KW-1185">Reference proteome</keyword>
<evidence type="ECO:0000256" key="1">
    <source>
        <dbReference type="ARBA" id="ARBA00009865"/>
    </source>
</evidence>
<dbReference type="InterPro" id="IPR052176">
    <property type="entry name" value="Glycosyl_Hydrlase_43_Enz"/>
</dbReference>
<comment type="caution">
    <text evidence="10">The sequence shown here is derived from an EMBL/GenBank/DDBJ whole genome shotgun (WGS) entry which is preliminary data.</text>
</comment>
<evidence type="ECO:0000256" key="7">
    <source>
        <dbReference type="RuleBase" id="RU361187"/>
    </source>
</evidence>
<evidence type="ECO:0000256" key="3">
    <source>
        <dbReference type="ARBA" id="ARBA00022729"/>
    </source>
</evidence>
<evidence type="ECO:0000256" key="2">
    <source>
        <dbReference type="ARBA" id="ARBA00022651"/>
    </source>
</evidence>
<dbReference type="InterPro" id="IPR008979">
    <property type="entry name" value="Galactose-bd-like_sf"/>
</dbReference>
<dbReference type="EMBL" id="JAKZMM010000045">
    <property type="protein sequence ID" value="MCJ2381862.1"/>
    <property type="molecule type" value="Genomic_DNA"/>
</dbReference>
<dbReference type="InterPro" id="IPR023296">
    <property type="entry name" value="Glyco_hydro_beta-prop_sf"/>
</dbReference>
<proteinExistence type="inferred from homology"/>
<keyword evidence="6 7" id="KW-0326">Glycosidase</keyword>
<evidence type="ECO:0000256" key="8">
    <source>
        <dbReference type="SAM" id="SignalP"/>
    </source>
</evidence>
<dbReference type="Pfam" id="PF03422">
    <property type="entry name" value="CBM_6"/>
    <property type="match status" value="1"/>
</dbReference>
<dbReference type="InterPro" id="IPR006710">
    <property type="entry name" value="Glyco_hydro_43"/>
</dbReference>
<keyword evidence="5" id="KW-0119">Carbohydrate metabolism</keyword>
<gene>
    <name evidence="10" type="ORF">MUN53_14815</name>
</gene>
<dbReference type="PANTHER" id="PTHR43772">
    <property type="entry name" value="ENDO-1,4-BETA-XYLANASE"/>
    <property type="match status" value="1"/>
</dbReference>
<dbReference type="Gene3D" id="2.115.10.20">
    <property type="entry name" value="Glycosyl hydrolase domain, family 43"/>
    <property type="match status" value="1"/>
</dbReference>
<dbReference type="SUPFAM" id="SSF49785">
    <property type="entry name" value="Galactose-binding domain-like"/>
    <property type="match status" value="1"/>
</dbReference>
<evidence type="ECO:0000256" key="6">
    <source>
        <dbReference type="ARBA" id="ARBA00023295"/>
    </source>
</evidence>
<evidence type="ECO:0000259" key="9">
    <source>
        <dbReference type="SMART" id="SM00606"/>
    </source>
</evidence>
<feature type="signal peptide" evidence="8">
    <location>
        <begin position="1"/>
        <end position="23"/>
    </location>
</feature>
<evidence type="ECO:0000256" key="4">
    <source>
        <dbReference type="ARBA" id="ARBA00022801"/>
    </source>
</evidence>
<dbReference type="Gene3D" id="2.60.120.260">
    <property type="entry name" value="Galactose-binding domain-like"/>
    <property type="match status" value="1"/>
</dbReference>
<accession>A0ABT0C4D3</accession>
<dbReference type="InterPro" id="IPR006584">
    <property type="entry name" value="Cellulose-bd_IV"/>
</dbReference>
<dbReference type="InterPro" id="IPR005084">
    <property type="entry name" value="CBM6"/>
</dbReference>
<comment type="similarity">
    <text evidence="1 7">Belongs to the glycosyl hydrolase 43 family.</text>
</comment>
<dbReference type="SUPFAM" id="SSF75005">
    <property type="entry name" value="Arabinanase/levansucrase/invertase"/>
    <property type="match status" value="1"/>
</dbReference>
<dbReference type="CDD" id="cd18620">
    <property type="entry name" value="GH43_XylA-like"/>
    <property type="match status" value="1"/>
</dbReference>
<dbReference type="Proteomes" id="UP001165444">
    <property type="component" value="Unassembled WGS sequence"/>
</dbReference>
<dbReference type="Pfam" id="PF04616">
    <property type="entry name" value="Glyco_hydro_43"/>
    <property type="match status" value="1"/>
</dbReference>
<evidence type="ECO:0000313" key="11">
    <source>
        <dbReference type="Proteomes" id="UP001165444"/>
    </source>
</evidence>
<organism evidence="10 11">
    <name type="scientific">Parabacteroides faecalis</name>
    <dbReference type="NCBI Taxonomy" id="2924040"/>
    <lineage>
        <taxon>Bacteria</taxon>
        <taxon>Pseudomonadati</taxon>
        <taxon>Bacteroidota</taxon>
        <taxon>Bacteroidia</taxon>
        <taxon>Bacteroidales</taxon>
        <taxon>Tannerellaceae</taxon>
        <taxon>Parabacteroides</taxon>
    </lineage>
</organism>